<protein>
    <submittedName>
        <fullName evidence="2">Uncharacterized protein</fullName>
    </submittedName>
</protein>
<name>A0A5J4ZFK7_9ASTE</name>
<sequence length="152" mass="15986">MGKQHQLHKFQHVPLHNIPPKLSKDQADLPGPKKTSFVFDASTLPILSPTVGRIRSGGSCGWRWGCWSGRRWDIGGGDDGDDGDAGSVAARRRGAVEGFGDGGVVAVRWLGKMEVVMGELGNGWRGGAVVMESLVGGCGDAAEKEMAVTAMA</sequence>
<evidence type="ECO:0000313" key="2">
    <source>
        <dbReference type="EMBL" id="KAA8517443.1"/>
    </source>
</evidence>
<evidence type="ECO:0000313" key="3">
    <source>
        <dbReference type="Proteomes" id="UP000325577"/>
    </source>
</evidence>
<feature type="compositionally biased region" description="Basic residues" evidence="1">
    <location>
        <begin position="1"/>
        <end position="11"/>
    </location>
</feature>
<reference evidence="2 3" key="1">
    <citation type="submission" date="2019-09" db="EMBL/GenBank/DDBJ databases">
        <title>A chromosome-level genome assembly of the Chinese tupelo Nyssa sinensis.</title>
        <authorList>
            <person name="Yang X."/>
            <person name="Kang M."/>
            <person name="Yang Y."/>
            <person name="Xiong H."/>
            <person name="Wang M."/>
            <person name="Zhang Z."/>
            <person name="Wang Z."/>
            <person name="Wu H."/>
            <person name="Ma T."/>
            <person name="Liu J."/>
            <person name="Xi Z."/>
        </authorList>
    </citation>
    <scope>NUCLEOTIDE SEQUENCE [LARGE SCALE GENOMIC DNA]</scope>
    <source>
        <strain evidence="2">J267</strain>
        <tissue evidence="2">Leaf</tissue>
    </source>
</reference>
<keyword evidence="3" id="KW-1185">Reference proteome</keyword>
<proteinExistence type="predicted"/>
<dbReference type="AlphaFoldDB" id="A0A5J4ZFK7"/>
<organism evidence="2 3">
    <name type="scientific">Nyssa sinensis</name>
    <dbReference type="NCBI Taxonomy" id="561372"/>
    <lineage>
        <taxon>Eukaryota</taxon>
        <taxon>Viridiplantae</taxon>
        <taxon>Streptophyta</taxon>
        <taxon>Embryophyta</taxon>
        <taxon>Tracheophyta</taxon>
        <taxon>Spermatophyta</taxon>
        <taxon>Magnoliopsida</taxon>
        <taxon>eudicotyledons</taxon>
        <taxon>Gunneridae</taxon>
        <taxon>Pentapetalae</taxon>
        <taxon>asterids</taxon>
        <taxon>Cornales</taxon>
        <taxon>Nyssaceae</taxon>
        <taxon>Nyssa</taxon>
    </lineage>
</organism>
<dbReference type="Proteomes" id="UP000325577">
    <property type="component" value="Linkage Group LG8"/>
</dbReference>
<evidence type="ECO:0000256" key="1">
    <source>
        <dbReference type="SAM" id="MobiDB-lite"/>
    </source>
</evidence>
<gene>
    <name evidence="2" type="ORF">F0562_017736</name>
</gene>
<feature type="region of interest" description="Disordered" evidence="1">
    <location>
        <begin position="1"/>
        <end position="30"/>
    </location>
</feature>
<accession>A0A5J4ZFK7</accession>
<dbReference type="EMBL" id="CM018051">
    <property type="protein sequence ID" value="KAA8517443.1"/>
    <property type="molecule type" value="Genomic_DNA"/>
</dbReference>